<evidence type="ECO:0000256" key="5">
    <source>
        <dbReference type="ARBA" id="ARBA00022989"/>
    </source>
</evidence>
<organism evidence="8 9">
    <name type="scientific">Mangrovibacterium diazotrophicum</name>
    <dbReference type="NCBI Taxonomy" id="1261403"/>
    <lineage>
        <taxon>Bacteria</taxon>
        <taxon>Pseudomonadati</taxon>
        <taxon>Bacteroidota</taxon>
        <taxon>Bacteroidia</taxon>
        <taxon>Marinilabiliales</taxon>
        <taxon>Prolixibacteraceae</taxon>
        <taxon>Mangrovibacterium</taxon>
    </lineage>
</organism>
<evidence type="ECO:0000256" key="6">
    <source>
        <dbReference type="ARBA" id="ARBA00023136"/>
    </source>
</evidence>
<comment type="subcellular location">
    <subcellularLocation>
        <location evidence="1">Membrane</location>
        <topology evidence="1">Multi-pass membrane protein</topology>
    </subcellularLocation>
</comment>
<feature type="transmembrane region" description="Helical" evidence="7">
    <location>
        <begin position="155"/>
        <end position="174"/>
    </location>
</feature>
<evidence type="ECO:0000256" key="2">
    <source>
        <dbReference type="ARBA" id="ARBA00022448"/>
    </source>
</evidence>
<feature type="transmembrane region" description="Helical" evidence="7">
    <location>
        <begin position="326"/>
        <end position="343"/>
    </location>
</feature>
<keyword evidence="5 7" id="KW-1133">Transmembrane helix</keyword>
<dbReference type="PANTHER" id="PTHR11706:SF33">
    <property type="entry name" value="NATURAL RESISTANCE-ASSOCIATED MACROPHAGE PROTEIN 2"/>
    <property type="match status" value="1"/>
</dbReference>
<dbReference type="AlphaFoldDB" id="A0A419W4Q7"/>
<proteinExistence type="predicted"/>
<dbReference type="PANTHER" id="PTHR11706">
    <property type="entry name" value="SOLUTE CARRIER PROTEIN FAMILY 11 MEMBER"/>
    <property type="match status" value="1"/>
</dbReference>
<evidence type="ECO:0000256" key="4">
    <source>
        <dbReference type="ARBA" id="ARBA00022847"/>
    </source>
</evidence>
<keyword evidence="4" id="KW-0769">Symport</keyword>
<accession>A0A419W4Q7</accession>
<feature type="transmembrane region" description="Helical" evidence="7">
    <location>
        <begin position="349"/>
        <end position="373"/>
    </location>
</feature>
<dbReference type="OrthoDB" id="9787548at2"/>
<dbReference type="NCBIfam" id="NF037982">
    <property type="entry name" value="Nramp_1"/>
    <property type="match status" value="1"/>
</dbReference>
<dbReference type="InterPro" id="IPR001046">
    <property type="entry name" value="NRAMP_fam"/>
</dbReference>
<keyword evidence="3 7" id="KW-0812">Transmembrane</keyword>
<evidence type="ECO:0000256" key="3">
    <source>
        <dbReference type="ARBA" id="ARBA00022692"/>
    </source>
</evidence>
<protein>
    <submittedName>
        <fullName evidence="8">NRAMP (Natural resistance-associated macrophage protein)-like metal ion transporter</fullName>
    </submittedName>
</protein>
<feature type="transmembrane region" description="Helical" evidence="7">
    <location>
        <begin position="194"/>
        <end position="217"/>
    </location>
</feature>
<feature type="transmembrane region" description="Helical" evidence="7">
    <location>
        <begin position="385"/>
        <end position="406"/>
    </location>
</feature>
<sequence>MQFFQKLKDLGPGVLVTAAFIGPGTITTCTLAGANYGYVLLWGLTFSILATIVLQEKAARLGLVTRMGLGEAVRQQFANPAMQYLAIALVLSAILVGNAAYETGNILGAALSLEELSGLSTIPIGNLNLKIWGPVIGLLAWLILELGSYKSLEKFIIGLVILMSLTFITTAFFIQPDLWAILKGMFVPAIPEGSFVFVMGLIGTTVVPYNLFLHASAVQERWKSASDLGKARTDLSTAVILGGLISMSIVITAAMTFHGHAVSITGAGDLAEQLEPLLGNWARIFMSLGLFAAGISSAITAPLAAAYATSGILGWKAGFGDLRFKLVWRSVLLIGIVFSLLGYKPIQAILFAQIANGLLLPFIAIFLVIVMNNKKLLSVHANNRWQNITAIIVVVVAIALGLKSIVSLL</sequence>
<feature type="transmembrane region" description="Helical" evidence="7">
    <location>
        <begin position="36"/>
        <end position="54"/>
    </location>
</feature>
<keyword evidence="9" id="KW-1185">Reference proteome</keyword>
<comment type="caution">
    <text evidence="8">The sequence shown here is derived from an EMBL/GenBank/DDBJ whole genome shotgun (WGS) entry which is preliminary data.</text>
</comment>
<evidence type="ECO:0000256" key="7">
    <source>
        <dbReference type="SAM" id="Phobius"/>
    </source>
</evidence>
<dbReference type="PRINTS" id="PR00447">
    <property type="entry name" value="NATRESASSCMP"/>
</dbReference>
<evidence type="ECO:0000313" key="9">
    <source>
        <dbReference type="Proteomes" id="UP000283387"/>
    </source>
</evidence>
<gene>
    <name evidence="8" type="ORF">BC643_0788</name>
</gene>
<dbReference type="Pfam" id="PF01566">
    <property type="entry name" value="Nramp"/>
    <property type="match status" value="1"/>
</dbReference>
<dbReference type="RefSeq" id="WP_120271852.1">
    <property type="nucleotide sequence ID" value="NZ_RAPN01000001.1"/>
</dbReference>
<feature type="transmembrane region" description="Helical" evidence="7">
    <location>
        <begin position="121"/>
        <end position="143"/>
    </location>
</feature>
<feature type="transmembrane region" description="Helical" evidence="7">
    <location>
        <begin position="281"/>
        <end position="305"/>
    </location>
</feature>
<feature type="transmembrane region" description="Helical" evidence="7">
    <location>
        <begin position="238"/>
        <end position="261"/>
    </location>
</feature>
<dbReference type="Proteomes" id="UP000283387">
    <property type="component" value="Unassembled WGS sequence"/>
</dbReference>
<feature type="transmembrane region" description="Helical" evidence="7">
    <location>
        <begin position="84"/>
        <end position="101"/>
    </location>
</feature>
<dbReference type="GO" id="GO:0015293">
    <property type="term" value="F:symporter activity"/>
    <property type="evidence" value="ECO:0007669"/>
    <property type="project" value="UniProtKB-KW"/>
</dbReference>
<evidence type="ECO:0000313" key="8">
    <source>
        <dbReference type="EMBL" id="RKD90448.1"/>
    </source>
</evidence>
<reference evidence="8 9" key="1">
    <citation type="submission" date="2018-09" db="EMBL/GenBank/DDBJ databases">
        <title>Genomic Encyclopedia of Archaeal and Bacterial Type Strains, Phase II (KMG-II): from individual species to whole genera.</title>
        <authorList>
            <person name="Goeker M."/>
        </authorList>
    </citation>
    <scope>NUCLEOTIDE SEQUENCE [LARGE SCALE GENOMIC DNA]</scope>
    <source>
        <strain evidence="8 9">DSM 27148</strain>
    </source>
</reference>
<keyword evidence="6 7" id="KW-0472">Membrane</keyword>
<dbReference type="GO" id="GO:0005384">
    <property type="term" value="F:manganese ion transmembrane transporter activity"/>
    <property type="evidence" value="ECO:0007669"/>
    <property type="project" value="TreeGrafter"/>
</dbReference>
<name>A0A419W4Q7_9BACT</name>
<dbReference type="EMBL" id="RAPN01000001">
    <property type="protein sequence ID" value="RKD90448.1"/>
    <property type="molecule type" value="Genomic_DNA"/>
</dbReference>
<dbReference type="GO" id="GO:0034755">
    <property type="term" value="P:iron ion transmembrane transport"/>
    <property type="evidence" value="ECO:0007669"/>
    <property type="project" value="TreeGrafter"/>
</dbReference>
<evidence type="ECO:0000256" key="1">
    <source>
        <dbReference type="ARBA" id="ARBA00004141"/>
    </source>
</evidence>
<dbReference type="GO" id="GO:0005886">
    <property type="term" value="C:plasma membrane"/>
    <property type="evidence" value="ECO:0007669"/>
    <property type="project" value="TreeGrafter"/>
</dbReference>
<dbReference type="GO" id="GO:0015086">
    <property type="term" value="F:cadmium ion transmembrane transporter activity"/>
    <property type="evidence" value="ECO:0007669"/>
    <property type="project" value="TreeGrafter"/>
</dbReference>
<keyword evidence="2" id="KW-0813">Transport</keyword>